<protein>
    <submittedName>
        <fullName evidence="2">Uncharacterized protein</fullName>
    </submittedName>
</protein>
<dbReference type="HOGENOM" id="CLU_2493852_0_0_0"/>
<gene>
    <name evidence="2" type="ordered locus">Acid345_4303</name>
</gene>
<evidence type="ECO:0000313" key="3">
    <source>
        <dbReference type="Proteomes" id="UP000002432"/>
    </source>
</evidence>
<keyword evidence="1" id="KW-0812">Transmembrane</keyword>
<keyword evidence="1" id="KW-0472">Membrane</keyword>
<name>Q1IIJ7_KORVE</name>
<dbReference type="AlphaFoldDB" id="Q1IIJ7"/>
<evidence type="ECO:0000256" key="1">
    <source>
        <dbReference type="SAM" id="Phobius"/>
    </source>
</evidence>
<keyword evidence="3" id="KW-1185">Reference proteome</keyword>
<dbReference type="STRING" id="204669.Acid345_4303"/>
<proteinExistence type="predicted"/>
<feature type="transmembrane region" description="Helical" evidence="1">
    <location>
        <begin position="59"/>
        <end position="80"/>
    </location>
</feature>
<dbReference type="Proteomes" id="UP000002432">
    <property type="component" value="Chromosome"/>
</dbReference>
<dbReference type="KEGG" id="aba:Acid345_4303"/>
<keyword evidence="1" id="KW-1133">Transmembrane helix</keyword>
<dbReference type="EMBL" id="CP000360">
    <property type="protein sequence ID" value="ABF43303.1"/>
    <property type="molecule type" value="Genomic_DNA"/>
</dbReference>
<evidence type="ECO:0000313" key="2">
    <source>
        <dbReference type="EMBL" id="ABF43303.1"/>
    </source>
</evidence>
<reference evidence="2 3" key="1">
    <citation type="journal article" date="2009" name="Appl. Environ. Microbiol.">
        <title>Three genomes from the phylum Acidobacteria provide insight into the lifestyles of these microorganisms in soils.</title>
        <authorList>
            <person name="Ward N.L."/>
            <person name="Challacombe J.F."/>
            <person name="Janssen P.H."/>
            <person name="Henrissat B."/>
            <person name="Coutinho P.M."/>
            <person name="Wu M."/>
            <person name="Xie G."/>
            <person name="Haft D.H."/>
            <person name="Sait M."/>
            <person name="Badger J."/>
            <person name="Barabote R.D."/>
            <person name="Bradley B."/>
            <person name="Brettin T.S."/>
            <person name="Brinkac L.M."/>
            <person name="Bruce D."/>
            <person name="Creasy T."/>
            <person name="Daugherty S.C."/>
            <person name="Davidsen T.M."/>
            <person name="DeBoy R.T."/>
            <person name="Detter J.C."/>
            <person name="Dodson R.J."/>
            <person name="Durkin A.S."/>
            <person name="Ganapathy A."/>
            <person name="Gwinn-Giglio M."/>
            <person name="Han C.S."/>
            <person name="Khouri H."/>
            <person name="Kiss H."/>
            <person name="Kothari S.P."/>
            <person name="Madupu R."/>
            <person name="Nelson K.E."/>
            <person name="Nelson W.C."/>
            <person name="Paulsen I."/>
            <person name="Penn K."/>
            <person name="Ren Q."/>
            <person name="Rosovitz M.J."/>
            <person name="Selengut J.D."/>
            <person name="Shrivastava S."/>
            <person name="Sullivan S.A."/>
            <person name="Tapia R."/>
            <person name="Thompson L.S."/>
            <person name="Watkins K.L."/>
            <person name="Yang Q."/>
            <person name="Yu C."/>
            <person name="Zafar N."/>
            <person name="Zhou L."/>
            <person name="Kuske C.R."/>
        </authorList>
    </citation>
    <scope>NUCLEOTIDE SEQUENCE [LARGE SCALE GENOMIC DNA]</scope>
    <source>
        <strain evidence="2 3">Ellin345</strain>
    </source>
</reference>
<sequence>MGLFFGIVDFAGGLALIIWGGALSRRYNAWTTRLRERHPNFNAPPTPEWRARNTRIMTVMFRGFGAVIFLLGILTLLPLLTGTKPH</sequence>
<accession>Q1IIJ7</accession>
<organism evidence="2 3">
    <name type="scientific">Koribacter versatilis (strain Ellin345)</name>
    <dbReference type="NCBI Taxonomy" id="204669"/>
    <lineage>
        <taxon>Bacteria</taxon>
        <taxon>Pseudomonadati</taxon>
        <taxon>Acidobacteriota</taxon>
        <taxon>Terriglobia</taxon>
        <taxon>Terriglobales</taxon>
        <taxon>Candidatus Korobacteraceae</taxon>
        <taxon>Candidatus Korobacter</taxon>
    </lineage>
</organism>
<dbReference type="EnsemblBacteria" id="ABF43303">
    <property type="protein sequence ID" value="ABF43303"/>
    <property type="gene ID" value="Acid345_4303"/>
</dbReference>
<feature type="transmembrane region" description="Helical" evidence="1">
    <location>
        <begin position="6"/>
        <end position="24"/>
    </location>
</feature>